<dbReference type="SUPFAM" id="SSF54913">
    <property type="entry name" value="GlnB-like"/>
    <property type="match status" value="1"/>
</dbReference>
<gene>
    <name evidence="2" type="ORF">D1614_19890</name>
</gene>
<dbReference type="AlphaFoldDB" id="A0A399STW6"/>
<reference evidence="2 3" key="1">
    <citation type="submission" date="2018-08" db="EMBL/GenBank/DDBJ databases">
        <title>Pallidiluteibacterium maritimus gen. nov., sp. nov., isolated from coastal sediment.</title>
        <authorList>
            <person name="Zhou L.Y."/>
        </authorList>
    </citation>
    <scope>NUCLEOTIDE SEQUENCE [LARGE SCALE GENOMIC DNA]</scope>
    <source>
        <strain evidence="2 3">XSD2</strain>
    </source>
</reference>
<comment type="caution">
    <text evidence="2">The sequence shown here is derived from an EMBL/GenBank/DDBJ whole genome shotgun (WGS) entry which is preliminary data.</text>
</comment>
<dbReference type="Gene3D" id="3.30.70.790">
    <property type="entry name" value="UreE, C-terminal domain"/>
    <property type="match status" value="1"/>
</dbReference>
<dbReference type="Proteomes" id="UP000265926">
    <property type="component" value="Unassembled WGS sequence"/>
</dbReference>
<keyword evidence="3" id="KW-1185">Reference proteome</keyword>
<dbReference type="EMBL" id="QWGR01000016">
    <property type="protein sequence ID" value="RIJ46234.1"/>
    <property type="molecule type" value="Genomic_DNA"/>
</dbReference>
<evidence type="ECO:0000313" key="2">
    <source>
        <dbReference type="EMBL" id="RIJ46234.1"/>
    </source>
</evidence>
<dbReference type="InterPro" id="IPR018551">
    <property type="entry name" value="DUF2007"/>
</dbReference>
<accession>A0A399STW6</accession>
<dbReference type="InterPro" id="IPR011322">
    <property type="entry name" value="N-reg_PII-like_a/b"/>
</dbReference>
<dbReference type="RefSeq" id="WP_119439738.1">
    <property type="nucleotide sequence ID" value="NZ_QWGR01000016.1"/>
</dbReference>
<evidence type="ECO:0000259" key="1">
    <source>
        <dbReference type="Pfam" id="PF09413"/>
    </source>
</evidence>
<organism evidence="2 3">
    <name type="scientific">Maribellus luteus</name>
    <dbReference type="NCBI Taxonomy" id="2305463"/>
    <lineage>
        <taxon>Bacteria</taxon>
        <taxon>Pseudomonadati</taxon>
        <taxon>Bacteroidota</taxon>
        <taxon>Bacteroidia</taxon>
        <taxon>Marinilabiliales</taxon>
        <taxon>Prolixibacteraceae</taxon>
        <taxon>Maribellus</taxon>
    </lineage>
</organism>
<evidence type="ECO:0000313" key="3">
    <source>
        <dbReference type="Proteomes" id="UP000265926"/>
    </source>
</evidence>
<proteinExistence type="predicted"/>
<name>A0A399STW6_9BACT</name>
<protein>
    <submittedName>
        <fullName evidence="2">DUF2007 domain-containing protein</fullName>
    </submittedName>
</protein>
<dbReference type="Pfam" id="PF09413">
    <property type="entry name" value="DUF2007"/>
    <property type="match status" value="1"/>
</dbReference>
<dbReference type="OrthoDB" id="8480302at2"/>
<feature type="domain" description="DUF2007" evidence="1">
    <location>
        <begin position="5"/>
        <end position="69"/>
    </location>
</feature>
<sequence>MKLTTIYTSNIPIDCHILKGRLESEGIQAFIYDENLVWVNPFDAVAIGGVKLKVPEEQAEKARQVLNSISEHKLTDSSGSYDIDEALEKAIKKQNEIFRIKSLLRKKSTLPDNADEIQSEVLTKPEIEKILAEEAEFKKLDKKEFSFSWKEFWGELLDFDGNVFGYLRQKPVEYYQEKELVERFGISSKDDVLRVICPNCQSTNVSFGYATDDKWDVLYLILSFLTTSPFPLIRKNYHCFDCGHSFKLEHKSSKQQS</sequence>